<evidence type="ECO:0000259" key="1">
    <source>
        <dbReference type="SMART" id="SM00460"/>
    </source>
</evidence>
<dbReference type="Proteomes" id="UP000198597">
    <property type="component" value="Unassembled WGS sequence"/>
</dbReference>
<name>A0A1H0UF45_9CLOT</name>
<reference evidence="2 3" key="1">
    <citation type="submission" date="2016-10" db="EMBL/GenBank/DDBJ databases">
        <authorList>
            <person name="de Groot N.N."/>
        </authorList>
    </citation>
    <scope>NUCLEOTIDE SEQUENCE [LARGE SCALE GENOMIC DNA]</scope>
    <source>
        <strain evidence="2 3">DSM 12272</strain>
    </source>
</reference>
<dbReference type="InterPro" id="IPR002931">
    <property type="entry name" value="Transglutaminase-like"/>
</dbReference>
<dbReference type="InterPro" id="IPR038765">
    <property type="entry name" value="Papain-like_cys_pep_sf"/>
</dbReference>
<dbReference type="EMBL" id="FNJM01000010">
    <property type="protein sequence ID" value="SDP64761.1"/>
    <property type="molecule type" value="Genomic_DNA"/>
</dbReference>
<gene>
    <name evidence="2" type="ORF">SAMN04488529_11091</name>
</gene>
<proteinExistence type="predicted"/>
<protein>
    <submittedName>
        <fullName evidence="2">Transglutaminase-like superfamily protein</fullName>
    </submittedName>
</protein>
<evidence type="ECO:0000313" key="2">
    <source>
        <dbReference type="EMBL" id="SDP64761.1"/>
    </source>
</evidence>
<dbReference type="Pfam" id="PF01841">
    <property type="entry name" value="Transglut_core"/>
    <property type="match status" value="1"/>
</dbReference>
<dbReference type="RefSeq" id="WP_089971399.1">
    <property type="nucleotide sequence ID" value="NZ_FNJM01000010.1"/>
</dbReference>
<keyword evidence="3" id="KW-1185">Reference proteome</keyword>
<feature type="domain" description="Transglutaminase-like" evidence="1">
    <location>
        <begin position="268"/>
        <end position="330"/>
    </location>
</feature>
<dbReference type="AlphaFoldDB" id="A0A1H0UF45"/>
<evidence type="ECO:0000313" key="3">
    <source>
        <dbReference type="Proteomes" id="UP000198597"/>
    </source>
</evidence>
<dbReference type="Gene3D" id="3.10.620.30">
    <property type="match status" value="1"/>
</dbReference>
<dbReference type="PANTHER" id="PTHR33490">
    <property type="entry name" value="BLR5614 PROTEIN-RELATED"/>
    <property type="match status" value="1"/>
</dbReference>
<organism evidence="2 3">
    <name type="scientific">Clostridium gasigenes</name>
    <dbReference type="NCBI Taxonomy" id="94869"/>
    <lineage>
        <taxon>Bacteria</taxon>
        <taxon>Bacillati</taxon>
        <taxon>Bacillota</taxon>
        <taxon>Clostridia</taxon>
        <taxon>Eubacteriales</taxon>
        <taxon>Clostridiaceae</taxon>
        <taxon>Clostridium</taxon>
    </lineage>
</organism>
<dbReference type="SUPFAM" id="SSF54001">
    <property type="entry name" value="Cysteine proteinases"/>
    <property type="match status" value="1"/>
</dbReference>
<dbReference type="PANTHER" id="PTHR33490:SF3">
    <property type="entry name" value="CONSERVED INTEGRAL MEMBRANE PROTEIN"/>
    <property type="match status" value="1"/>
</dbReference>
<accession>A0A1H0UF45</accession>
<sequence length="355" mass="40105">MKGNLSYVLCFALLFIAIRGSVKESLEGRNSKYALDRLVYYFAVFITFLIMMLSLDKLYIGILKISSNYLNIVNINSNIVKIVGLTLVFLLGQFIIYKILLVLSSPLIKAYSLFLSKGKGRIIIFSTIFGFIKGLIIILILFIGVSAFNNTVGINNNINIFTNIKGYNTVQQLMATNRPVISNEEYKEYSQSGANIIIYYNGVTLEDGIKSTDKIDKKAVDLVKNIKTDREIAKRLYAWIGSNVEYDFDKANRALSNDNLSNSGAIEAFNTKRGICFDYACLYVAMARKAGLKVRIITGQGFDGKNYGPHAWNEVYIEEEGKWINVDPTFYFAGDYFDNKDFDKDHIKESVAGEW</sequence>
<dbReference type="STRING" id="94869.SAMN04488529_11091"/>
<dbReference type="OrthoDB" id="1817605at2"/>
<dbReference type="SMART" id="SM00460">
    <property type="entry name" value="TGc"/>
    <property type="match status" value="1"/>
</dbReference>